<comment type="caution">
    <text evidence="13">The sequence shown here is derived from an EMBL/GenBank/DDBJ whole genome shotgun (WGS) entry which is preliminary data.</text>
</comment>
<evidence type="ECO:0000256" key="2">
    <source>
        <dbReference type="ARBA" id="ARBA00001946"/>
    </source>
</evidence>
<dbReference type="Proteomes" id="UP001501787">
    <property type="component" value="Unassembled WGS sequence"/>
</dbReference>
<gene>
    <name evidence="13" type="ORF">GCM10009129_19930</name>
</gene>
<dbReference type="InterPro" id="IPR005841">
    <property type="entry name" value="Alpha-D-phosphohexomutase_SF"/>
</dbReference>
<keyword evidence="9" id="KW-0413">Isomerase</keyword>
<feature type="domain" description="Alpha-D-phosphohexomutase alpha/beta/alpha" evidence="11">
    <location>
        <begin position="206"/>
        <end position="289"/>
    </location>
</feature>
<evidence type="ECO:0000259" key="11">
    <source>
        <dbReference type="Pfam" id="PF02879"/>
    </source>
</evidence>
<evidence type="ECO:0000256" key="6">
    <source>
        <dbReference type="ARBA" id="ARBA00022553"/>
    </source>
</evidence>
<evidence type="ECO:0000256" key="3">
    <source>
        <dbReference type="ARBA" id="ARBA00004699"/>
    </source>
</evidence>
<keyword evidence="8" id="KW-0460">Magnesium</keyword>
<comment type="catalytic activity">
    <reaction evidence="1">
        <text>alpha-D-mannose 1-phosphate = D-mannose 6-phosphate</text>
        <dbReference type="Rhea" id="RHEA:11140"/>
        <dbReference type="ChEBI" id="CHEBI:58409"/>
        <dbReference type="ChEBI" id="CHEBI:58735"/>
        <dbReference type="EC" id="5.4.2.8"/>
    </reaction>
</comment>
<comment type="cofactor">
    <cofactor evidence="2">
        <name>Mg(2+)</name>
        <dbReference type="ChEBI" id="CHEBI:18420"/>
    </cofactor>
</comment>
<dbReference type="EMBL" id="BAAAFR010000005">
    <property type="protein sequence ID" value="GAA0322120.1"/>
    <property type="molecule type" value="Genomic_DNA"/>
</dbReference>
<evidence type="ECO:0000259" key="12">
    <source>
        <dbReference type="Pfam" id="PF02880"/>
    </source>
</evidence>
<evidence type="ECO:0000313" key="13">
    <source>
        <dbReference type="EMBL" id="GAA0322120.1"/>
    </source>
</evidence>
<dbReference type="Pfam" id="PF02880">
    <property type="entry name" value="PGM_PMM_III"/>
    <property type="match status" value="1"/>
</dbReference>
<sequence>MPAFAAQHSLFRAYDIRGARQYFTSDFIDALGRAFCALYQLEPTNPRARVVIGYDTRHGSQHIADALTRVLASSVQVIRLGLITTPMMAFWAARYEGHGIMVTASHSHKDTLGIKWMHAHHSPSSEAILAMRDALMVTPQLPVAPLTELTAHIVTLPPAQVIDTYTQSLHQVLADLADARYPSAPSGIPSILSSKAATTHPVSLFDMTVVVDCMHGASGRVAAAVFQRYCRQVLLLNETPDGDFPTGNPDPTEPNRLAELQQTVILNRADMGLAFDGDADRLMVIDNSGKLVAPDHLLYLLAHIAITDRPVSQHVPKVMFDVKCAHHLSTLLLAEGAESVMSRTGSSLMRQHLQADPDCAVFAGELSGHFIFNDGYFMVYDDALYASLRLLFWLAYAPAYDPIANMPRQTLDVWGAPRTNPQRQLTDITEHLPRLVSTADHYLPMPTMHQDSCSIVEHLTSLCQYLQHDHAACATMTSAGQHADTCCCLASAKAAFDDSAAEILPKDTRICCIDGIRLDFARGFGVLRQSNTSHSLTVRFAGDSAADLHSIQARFVRLCQPFNAELAAQIATIDAT</sequence>
<evidence type="ECO:0000256" key="7">
    <source>
        <dbReference type="ARBA" id="ARBA00022723"/>
    </source>
</evidence>
<dbReference type="InterPro" id="IPR005845">
    <property type="entry name" value="A-D-PHexomutase_a/b/a-II"/>
</dbReference>
<dbReference type="EC" id="5.4.2.8" evidence="5"/>
<evidence type="ECO:0000259" key="10">
    <source>
        <dbReference type="Pfam" id="PF02878"/>
    </source>
</evidence>
<dbReference type="InterPro" id="IPR036900">
    <property type="entry name" value="A-D-PHexomutase_C_sf"/>
</dbReference>
<evidence type="ECO:0000256" key="4">
    <source>
        <dbReference type="ARBA" id="ARBA00010231"/>
    </source>
</evidence>
<dbReference type="Pfam" id="PF02878">
    <property type="entry name" value="PGM_PMM_I"/>
    <property type="match status" value="1"/>
</dbReference>
<evidence type="ECO:0000256" key="5">
    <source>
        <dbReference type="ARBA" id="ARBA00012730"/>
    </source>
</evidence>
<dbReference type="Gene3D" id="3.30.310.50">
    <property type="entry name" value="Alpha-D-phosphohexomutase, C-terminal domain"/>
    <property type="match status" value="1"/>
</dbReference>
<name>A0ABN0W0W8_9GAMM</name>
<dbReference type="PANTHER" id="PTHR43771">
    <property type="entry name" value="PHOSPHOMANNOMUTASE"/>
    <property type="match status" value="1"/>
</dbReference>
<organism evidence="13 14">
    <name type="scientific">Psychrobacter aestuarii</name>
    <dbReference type="NCBI Taxonomy" id="556327"/>
    <lineage>
        <taxon>Bacteria</taxon>
        <taxon>Pseudomonadati</taxon>
        <taxon>Pseudomonadota</taxon>
        <taxon>Gammaproteobacteria</taxon>
        <taxon>Moraxellales</taxon>
        <taxon>Moraxellaceae</taxon>
        <taxon>Psychrobacter</taxon>
    </lineage>
</organism>
<dbReference type="InterPro" id="IPR005844">
    <property type="entry name" value="A-D-PHexomutase_a/b/a-I"/>
</dbReference>
<keyword evidence="6" id="KW-0597">Phosphoprotein</keyword>
<evidence type="ECO:0000313" key="14">
    <source>
        <dbReference type="Proteomes" id="UP001501787"/>
    </source>
</evidence>
<evidence type="ECO:0000256" key="1">
    <source>
        <dbReference type="ARBA" id="ARBA00000586"/>
    </source>
</evidence>
<feature type="domain" description="Alpha-D-phosphohexomutase alpha/beta/alpha" evidence="12">
    <location>
        <begin position="294"/>
        <end position="395"/>
    </location>
</feature>
<dbReference type="InterPro" id="IPR016055">
    <property type="entry name" value="A-D-PHexomutase_a/b/a-I/II/III"/>
</dbReference>
<dbReference type="PANTHER" id="PTHR43771:SF1">
    <property type="entry name" value="PHOSPHOMANNOMUTASE"/>
    <property type="match status" value="1"/>
</dbReference>
<dbReference type="InterPro" id="IPR005846">
    <property type="entry name" value="A-D-PHexomutase_a/b/a-III"/>
</dbReference>
<accession>A0ABN0W0W8</accession>
<protein>
    <recommendedName>
        <fullName evidence="5">phosphomannomutase</fullName>
        <ecNumber evidence="5">5.4.2.8</ecNumber>
    </recommendedName>
</protein>
<keyword evidence="14" id="KW-1185">Reference proteome</keyword>
<evidence type="ECO:0000256" key="8">
    <source>
        <dbReference type="ARBA" id="ARBA00022842"/>
    </source>
</evidence>
<feature type="domain" description="Alpha-D-phosphohexomutase alpha/beta/alpha" evidence="10">
    <location>
        <begin position="10"/>
        <end position="122"/>
    </location>
</feature>
<proteinExistence type="inferred from homology"/>
<comment type="pathway">
    <text evidence="3">Nucleotide-sugar biosynthesis; GDP-alpha-D-mannose biosynthesis; alpha-D-mannose 1-phosphate from D-fructose 6-phosphate: step 2/2.</text>
</comment>
<dbReference type="SUPFAM" id="SSF55957">
    <property type="entry name" value="Phosphoglucomutase, C-terminal domain"/>
    <property type="match status" value="1"/>
</dbReference>
<dbReference type="SUPFAM" id="SSF53738">
    <property type="entry name" value="Phosphoglucomutase, first 3 domains"/>
    <property type="match status" value="3"/>
</dbReference>
<evidence type="ECO:0000256" key="9">
    <source>
        <dbReference type="ARBA" id="ARBA00023235"/>
    </source>
</evidence>
<dbReference type="PRINTS" id="PR00509">
    <property type="entry name" value="PGMPMM"/>
</dbReference>
<dbReference type="Gene3D" id="3.40.120.10">
    <property type="entry name" value="Alpha-D-Glucose-1,6-Bisphosphate, subunit A, domain 3"/>
    <property type="match status" value="3"/>
</dbReference>
<comment type="similarity">
    <text evidence="4">Belongs to the phosphohexose mutase family.</text>
</comment>
<dbReference type="Pfam" id="PF02879">
    <property type="entry name" value="PGM_PMM_II"/>
    <property type="match status" value="1"/>
</dbReference>
<dbReference type="RefSeq" id="WP_201505054.1">
    <property type="nucleotide sequence ID" value="NZ_BAAAFR010000005.1"/>
</dbReference>
<keyword evidence="7" id="KW-0479">Metal-binding</keyword>
<reference evidence="13 14" key="1">
    <citation type="journal article" date="2019" name="Int. J. Syst. Evol. Microbiol.">
        <title>The Global Catalogue of Microorganisms (GCM) 10K type strain sequencing project: providing services to taxonomists for standard genome sequencing and annotation.</title>
        <authorList>
            <consortium name="The Broad Institute Genomics Platform"/>
            <consortium name="The Broad Institute Genome Sequencing Center for Infectious Disease"/>
            <person name="Wu L."/>
            <person name="Ma J."/>
        </authorList>
    </citation>
    <scope>NUCLEOTIDE SEQUENCE [LARGE SCALE GENOMIC DNA]</scope>
    <source>
        <strain evidence="13 14">JCM 16343</strain>
    </source>
</reference>